<keyword evidence="5" id="KW-0238">DNA-binding</keyword>
<dbReference type="Pfam" id="PF23182">
    <property type="entry name" value="PABC_AtC3H46"/>
    <property type="match status" value="1"/>
</dbReference>
<dbReference type="PROSITE" id="PS50102">
    <property type="entry name" value="RRM"/>
    <property type="match status" value="1"/>
</dbReference>
<keyword evidence="4 6" id="KW-0694">RNA-binding</keyword>
<sequence>MDSYEATRIVFSRIQNLDPENASKIMGYLLIQDHGEKEMIRLAFGPEAHIHSLILKAKSHLGLSISNPPTPSTPSSPSPFSSRPSPLSIPSSSSRLTKGLEIPNPSSPSTTTWPPLNHCPLSPSSTSSLSYASIVNGSSNTANGSGSLSSVPSCVNTCNDNELIDDYQFQDHLSFLNDSKPEDLFSPRLDLAMSTTPSGYADSLLHRRSFSVPGLCFGAEDVNSGIGWKPCLYFARGFCKNGTSCRFLHGDCADAAALVGSPNKLNELEQYQELLRSKALQQQQHQQKLASASQLMTGASFQYSKCVNLLLQQQNDSHRSAMAALMMGDELHKFGRCRAERNDFSAMGLGAAINPGSRQIYLTFPADSTFKEEDVSNYFRQVTGFSIYGPVQDVRIPYQQKRMFGFVTFVYPETVKLILAKGNPHFVCDSRVLVKPYKEKGKVQEKKQQQQSERGEYSACSSPSGVDSREPFDLHLGSRMFYNTQEMLLRRKLEEQADLQQAIELQGRRLMNLQLLDLKNHHHSQFQHGFSTASPVPSPTVSRTPNNQALIFPVDGIDQEFPQENGGCPISAVSELAAAINDDKQLEDYKNDNGNSNTKGKANTEESDLPESLDHILPDNLFASPKKSASDHFTVFSTSSAEAVEADDKTGTPPTTSCSNSNPSSANASGLNMASLKTYLLQMPRNHWHVVSQQWRKIDFARVSKLSSILELWFKSDPFHKASTVSFFFFWWNQWKLSKHIQGRLNPKKAV</sequence>
<dbReference type="GO" id="GO:0003723">
    <property type="term" value="F:RNA binding"/>
    <property type="evidence" value="ECO:0007669"/>
    <property type="project" value="UniProtKB-UniRule"/>
</dbReference>
<dbReference type="CDD" id="cd12458">
    <property type="entry name" value="RRM_AtC3H46_like"/>
    <property type="match status" value="1"/>
</dbReference>
<evidence type="ECO:0000313" key="11">
    <source>
        <dbReference type="EMBL" id="KAG8483622.1"/>
    </source>
</evidence>
<dbReference type="AlphaFoldDB" id="A0A8J6CQH1"/>
<feature type="region of interest" description="Disordered" evidence="8">
    <location>
        <begin position="65"/>
        <end position="118"/>
    </location>
</feature>
<evidence type="ECO:0000256" key="7">
    <source>
        <dbReference type="PROSITE-ProRule" id="PRU00723"/>
    </source>
</evidence>
<feature type="domain" description="C3H1-type" evidence="10">
    <location>
        <begin position="230"/>
        <end position="252"/>
    </location>
</feature>
<dbReference type="GO" id="GO:0003677">
    <property type="term" value="F:DNA binding"/>
    <property type="evidence" value="ECO:0007669"/>
    <property type="project" value="UniProtKB-KW"/>
</dbReference>
<dbReference type="Gene3D" id="4.10.1000.10">
    <property type="entry name" value="Zinc finger, CCCH-type"/>
    <property type="match status" value="1"/>
</dbReference>
<feature type="zinc finger region" description="C3H1-type" evidence="7">
    <location>
        <begin position="230"/>
        <end position="252"/>
    </location>
</feature>
<feature type="compositionally biased region" description="Low complexity" evidence="8">
    <location>
        <begin position="78"/>
        <end position="95"/>
    </location>
</feature>
<feature type="compositionally biased region" description="Low complexity" evidence="8">
    <location>
        <begin position="652"/>
        <end position="667"/>
    </location>
</feature>
<dbReference type="InterPro" id="IPR000571">
    <property type="entry name" value="Znf_CCCH"/>
</dbReference>
<feature type="compositionally biased region" description="Low complexity" evidence="8">
    <location>
        <begin position="103"/>
        <end position="118"/>
    </location>
</feature>
<feature type="region of interest" description="Disordered" evidence="8">
    <location>
        <begin position="439"/>
        <end position="468"/>
    </location>
</feature>
<dbReference type="FunFam" id="3.30.70.330:FF:000678">
    <property type="entry name" value="zinc finger CCCH domain-containing protein 53-like isoform X2"/>
    <property type="match status" value="1"/>
</dbReference>
<dbReference type="SMART" id="SM00360">
    <property type="entry name" value="RRM"/>
    <property type="match status" value="1"/>
</dbReference>
<evidence type="ECO:0008006" key="13">
    <source>
        <dbReference type="Google" id="ProtNLM"/>
    </source>
</evidence>
<evidence type="ECO:0000256" key="1">
    <source>
        <dbReference type="ARBA" id="ARBA00022723"/>
    </source>
</evidence>
<feature type="region of interest" description="Disordered" evidence="8">
    <location>
        <begin position="643"/>
        <end position="667"/>
    </location>
</feature>
<dbReference type="InterPro" id="IPR056276">
    <property type="entry name" value="AtC3H46-like_PABC-like"/>
</dbReference>
<reference evidence="11 12" key="1">
    <citation type="journal article" date="2021" name="bioRxiv">
        <title>The Gossypium anomalum genome as a resource for cotton improvement and evolutionary analysis of hybrid incompatibility.</title>
        <authorList>
            <person name="Grover C.E."/>
            <person name="Yuan D."/>
            <person name="Arick M.A."/>
            <person name="Miller E.R."/>
            <person name="Hu G."/>
            <person name="Peterson D.G."/>
            <person name="Wendel J.F."/>
            <person name="Udall J.A."/>
        </authorList>
    </citation>
    <scope>NUCLEOTIDE SEQUENCE [LARGE SCALE GENOMIC DNA]</scope>
    <source>
        <strain evidence="11">JFW-Udall</strain>
        <tissue evidence="11">Leaf</tissue>
    </source>
</reference>
<name>A0A8J6CQH1_9ROSI</name>
<evidence type="ECO:0000256" key="6">
    <source>
        <dbReference type="PROSITE-ProRule" id="PRU00176"/>
    </source>
</evidence>
<evidence type="ECO:0000259" key="10">
    <source>
        <dbReference type="PROSITE" id="PS50103"/>
    </source>
</evidence>
<protein>
    <recommendedName>
        <fullName evidence="13">C3H1-type domain-containing protein</fullName>
    </recommendedName>
</protein>
<dbReference type="InterPro" id="IPR000504">
    <property type="entry name" value="RRM_dom"/>
</dbReference>
<keyword evidence="1 7" id="KW-0479">Metal-binding</keyword>
<dbReference type="SMART" id="SM00356">
    <property type="entry name" value="ZnF_C3H1"/>
    <property type="match status" value="1"/>
</dbReference>
<dbReference type="InterPro" id="IPR012677">
    <property type="entry name" value="Nucleotide-bd_a/b_plait_sf"/>
</dbReference>
<comment type="caution">
    <text evidence="11">The sequence shown here is derived from an EMBL/GenBank/DDBJ whole genome shotgun (WGS) entry which is preliminary data.</text>
</comment>
<keyword evidence="12" id="KW-1185">Reference proteome</keyword>
<dbReference type="PANTHER" id="PTHR24009:SF11">
    <property type="entry name" value="ZINC FINGER CCCH DOMAIN-CONTAINING PROTEIN 53-LIKE"/>
    <property type="match status" value="1"/>
</dbReference>
<feature type="compositionally biased region" description="Pro residues" evidence="8">
    <location>
        <begin position="68"/>
        <end position="77"/>
    </location>
</feature>
<evidence type="ECO:0000256" key="3">
    <source>
        <dbReference type="ARBA" id="ARBA00022833"/>
    </source>
</evidence>
<dbReference type="InterPro" id="IPR035979">
    <property type="entry name" value="RBD_domain_sf"/>
</dbReference>
<feature type="domain" description="RRM" evidence="9">
    <location>
        <begin position="358"/>
        <end position="440"/>
    </location>
</feature>
<dbReference type="Proteomes" id="UP000701853">
    <property type="component" value="Chromosome 9"/>
</dbReference>
<dbReference type="PROSITE" id="PS50103">
    <property type="entry name" value="ZF_C3H1"/>
    <property type="match status" value="1"/>
</dbReference>
<evidence type="ECO:0000256" key="5">
    <source>
        <dbReference type="ARBA" id="ARBA00023125"/>
    </source>
</evidence>
<keyword evidence="2 7" id="KW-0863">Zinc-finger</keyword>
<dbReference type="OrthoDB" id="1897736at2759"/>
<accession>A0A8J6CQH1</accession>
<dbReference type="PANTHER" id="PTHR24009">
    <property type="entry name" value="RNA-BINDING (RRM/RBD/RNP MOTIFS)"/>
    <property type="match status" value="1"/>
</dbReference>
<organism evidence="11 12">
    <name type="scientific">Gossypium anomalum</name>
    <dbReference type="NCBI Taxonomy" id="47600"/>
    <lineage>
        <taxon>Eukaryota</taxon>
        <taxon>Viridiplantae</taxon>
        <taxon>Streptophyta</taxon>
        <taxon>Embryophyta</taxon>
        <taxon>Tracheophyta</taxon>
        <taxon>Spermatophyta</taxon>
        <taxon>Magnoliopsida</taxon>
        <taxon>eudicotyledons</taxon>
        <taxon>Gunneridae</taxon>
        <taxon>Pentapetalae</taxon>
        <taxon>rosids</taxon>
        <taxon>malvids</taxon>
        <taxon>Malvales</taxon>
        <taxon>Malvaceae</taxon>
        <taxon>Malvoideae</taxon>
        <taxon>Gossypium</taxon>
    </lineage>
</organism>
<evidence type="ECO:0000313" key="12">
    <source>
        <dbReference type="Proteomes" id="UP000701853"/>
    </source>
</evidence>
<evidence type="ECO:0000256" key="4">
    <source>
        <dbReference type="ARBA" id="ARBA00022884"/>
    </source>
</evidence>
<keyword evidence="3 7" id="KW-0862">Zinc</keyword>
<dbReference type="GO" id="GO:0008270">
    <property type="term" value="F:zinc ion binding"/>
    <property type="evidence" value="ECO:0007669"/>
    <property type="project" value="UniProtKB-KW"/>
</dbReference>
<dbReference type="SUPFAM" id="SSF90229">
    <property type="entry name" value="CCCH zinc finger"/>
    <property type="match status" value="1"/>
</dbReference>
<dbReference type="EMBL" id="JAHUZN010000009">
    <property type="protein sequence ID" value="KAG8483622.1"/>
    <property type="molecule type" value="Genomic_DNA"/>
</dbReference>
<gene>
    <name evidence="11" type="ORF">CXB51_022426</name>
</gene>
<evidence type="ECO:0000259" key="9">
    <source>
        <dbReference type="PROSITE" id="PS50102"/>
    </source>
</evidence>
<feature type="compositionally biased region" description="Basic and acidic residues" evidence="8">
    <location>
        <begin position="439"/>
        <end position="456"/>
    </location>
</feature>
<dbReference type="Pfam" id="PF00642">
    <property type="entry name" value="zf-CCCH"/>
    <property type="match status" value="1"/>
</dbReference>
<dbReference type="InterPro" id="IPR036855">
    <property type="entry name" value="Znf_CCCH_sf"/>
</dbReference>
<dbReference type="SUPFAM" id="SSF54928">
    <property type="entry name" value="RNA-binding domain, RBD"/>
    <property type="match status" value="1"/>
</dbReference>
<evidence type="ECO:0000256" key="8">
    <source>
        <dbReference type="SAM" id="MobiDB-lite"/>
    </source>
</evidence>
<feature type="compositionally biased region" description="Polar residues" evidence="8">
    <location>
        <begin position="592"/>
        <end position="601"/>
    </location>
</feature>
<dbReference type="InterPro" id="IPR034365">
    <property type="entry name" value="AtC3H46-like_RRM"/>
</dbReference>
<evidence type="ECO:0000256" key="2">
    <source>
        <dbReference type="ARBA" id="ARBA00022771"/>
    </source>
</evidence>
<proteinExistence type="predicted"/>
<dbReference type="Gene3D" id="3.30.70.330">
    <property type="match status" value="1"/>
</dbReference>
<feature type="region of interest" description="Disordered" evidence="8">
    <location>
        <begin position="586"/>
        <end position="612"/>
    </location>
</feature>